<dbReference type="PATRIC" id="fig|1423812.3.peg.1566"/>
<dbReference type="AlphaFoldDB" id="A0A0R1PT92"/>
<keyword evidence="2" id="KW-1185">Reference proteome</keyword>
<organism evidence="1 2">
    <name type="scientific">Liquorilactobacillus uvarum DSM 19971</name>
    <dbReference type="NCBI Taxonomy" id="1423812"/>
    <lineage>
        <taxon>Bacteria</taxon>
        <taxon>Bacillati</taxon>
        <taxon>Bacillota</taxon>
        <taxon>Bacilli</taxon>
        <taxon>Lactobacillales</taxon>
        <taxon>Lactobacillaceae</taxon>
        <taxon>Liquorilactobacillus</taxon>
    </lineage>
</organism>
<evidence type="ECO:0000313" key="2">
    <source>
        <dbReference type="Proteomes" id="UP000051155"/>
    </source>
</evidence>
<evidence type="ECO:0000313" key="1">
    <source>
        <dbReference type="EMBL" id="KRL35649.1"/>
    </source>
</evidence>
<comment type="caution">
    <text evidence="1">The sequence shown here is derived from an EMBL/GenBank/DDBJ whole genome shotgun (WGS) entry which is preliminary data.</text>
</comment>
<dbReference type="InterPro" id="IPR010813">
    <property type="entry name" value="DUF1413"/>
</dbReference>
<dbReference type="EMBL" id="AZEG01000031">
    <property type="protein sequence ID" value="KRL35649.1"/>
    <property type="molecule type" value="Genomic_DNA"/>
</dbReference>
<proteinExistence type="predicted"/>
<accession>A0A0R1PT92</accession>
<reference evidence="1 2" key="1">
    <citation type="journal article" date="2015" name="Genome Announc.">
        <title>Expanding the biotechnology potential of lactobacilli through comparative genomics of 213 strains and associated genera.</title>
        <authorList>
            <person name="Sun Z."/>
            <person name="Harris H.M."/>
            <person name="McCann A."/>
            <person name="Guo C."/>
            <person name="Argimon S."/>
            <person name="Zhang W."/>
            <person name="Yang X."/>
            <person name="Jeffery I.B."/>
            <person name="Cooney J.C."/>
            <person name="Kagawa T.F."/>
            <person name="Liu W."/>
            <person name="Song Y."/>
            <person name="Salvetti E."/>
            <person name="Wrobel A."/>
            <person name="Rasinkangas P."/>
            <person name="Parkhill J."/>
            <person name="Rea M.C."/>
            <person name="O'Sullivan O."/>
            <person name="Ritari J."/>
            <person name="Douillard F.P."/>
            <person name="Paul Ross R."/>
            <person name="Yang R."/>
            <person name="Briner A.E."/>
            <person name="Felis G.E."/>
            <person name="de Vos W.M."/>
            <person name="Barrangou R."/>
            <person name="Klaenhammer T.R."/>
            <person name="Caufield P.W."/>
            <person name="Cui Y."/>
            <person name="Zhang H."/>
            <person name="O'Toole P.W."/>
        </authorList>
    </citation>
    <scope>NUCLEOTIDE SEQUENCE [LARGE SCALE GENOMIC DNA]</scope>
    <source>
        <strain evidence="1 2">DSM 19971</strain>
    </source>
</reference>
<protein>
    <submittedName>
        <fullName evidence="1">Uncharacterized protein</fullName>
    </submittedName>
</protein>
<dbReference type="OrthoDB" id="2299663at2"/>
<name>A0A0R1PT92_9LACO</name>
<dbReference type="Proteomes" id="UP000051155">
    <property type="component" value="Unassembled WGS sequence"/>
</dbReference>
<dbReference type="Pfam" id="PF07205">
    <property type="entry name" value="DUF1413"/>
    <property type="match status" value="1"/>
</dbReference>
<sequence>MFFTNSELKNIFEVIDMQLANIPNKHSFSLPELYGEIEWNKLYIGDRVMTGNIFRREVLKGHYADVSLLPKKDGKNRSQYVKH</sequence>
<gene>
    <name evidence="1" type="ORF">FD20_GL001476</name>
</gene>